<dbReference type="AlphaFoldDB" id="A0A2H3DCZ9"/>
<evidence type="ECO:0000313" key="1">
    <source>
        <dbReference type="EMBL" id="PBK85356.1"/>
    </source>
</evidence>
<gene>
    <name evidence="1" type="ORF">ARMGADRAFT_1036399</name>
</gene>
<organism evidence="1 2">
    <name type="scientific">Armillaria gallica</name>
    <name type="common">Bulbous honey fungus</name>
    <name type="synonym">Armillaria bulbosa</name>
    <dbReference type="NCBI Taxonomy" id="47427"/>
    <lineage>
        <taxon>Eukaryota</taxon>
        <taxon>Fungi</taxon>
        <taxon>Dikarya</taxon>
        <taxon>Basidiomycota</taxon>
        <taxon>Agaricomycotina</taxon>
        <taxon>Agaricomycetes</taxon>
        <taxon>Agaricomycetidae</taxon>
        <taxon>Agaricales</taxon>
        <taxon>Marasmiineae</taxon>
        <taxon>Physalacriaceae</taxon>
        <taxon>Armillaria</taxon>
    </lineage>
</organism>
<keyword evidence="2" id="KW-1185">Reference proteome</keyword>
<sequence>MVQYGFGPYPVPYPYRIPYTGVIEEHDVLGQNRYWCKFGLPVWYPYKYGLKIWFSDCRWYGYRPVYMVPVSTICMGIVGIPTQSSYLLTIIIETKEVPDSPLRQPVHSMAYQRKEPPLDGSEMWEQLPPSLESCYVRYPSFFHWVWNTGLQHDPGDFLTFENFKLLEFKCLFWTRIVIDLICQDRHRPPSQKLFSRMFSERDRNDQSLPRWMSRDVEARVGMEIMEPALPLPIGTMLEE</sequence>
<protein>
    <submittedName>
        <fullName evidence="1">Uncharacterized protein</fullName>
    </submittedName>
</protein>
<reference evidence="2" key="1">
    <citation type="journal article" date="2017" name="Nat. Ecol. Evol.">
        <title>Genome expansion and lineage-specific genetic innovations in the forest pathogenic fungi Armillaria.</title>
        <authorList>
            <person name="Sipos G."/>
            <person name="Prasanna A.N."/>
            <person name="Walter M.C."/>
            <person name="O'Connor E."/>
            <person name="Balint B."/>
            <person name="Krizsan K."/>
            <person name="Kiss B."/>
            <person name="Hess J."/>
            <person name="Varga T."/>
            <person name="Slot J."/>
            <person name="Riley R."/>
            <person name="Boka B."/>
            <person name="Rigling D."/>
            <person name="Barry K."/>
            <person name="Lee J."/>
            <person name="Mihaltcheva S."/>
            <person name="LaButti K."/>
            <person name="Lipzen A."/>
            <person name="Waldron R."/>
            <person name="Moloney N.M."/>
            <person name="Sperisen C."/>
            <person name="Kredics L."/>
            <person name="Vagvoelgyi C."/>
            <person name="Patrignani A."/>
            <person name="Fitzpatrick D."/>
            <person name="Nagy I."/>
            <person name="Doyle S."/>
            <person name="Anderson J.B."/>
            <person name="Grigoriev I.V."/>
            <person name="Gueldener U."/>
            <person name="Muensterkoetter M."/>
            <person name="Nagy L.G."/>
        </authorList>
    </citation>
    <scope>NUCLEOTIDE SEQUENCE [LARGE SCALE GENOMIC DNA]</scope>
    <source>
        <strain evidence="2">Ar21-2</strain>
    </source>
</reference>
<dbReference type="InParanoid" id="A0A2H3DCZ9"/>
<evidence type="ECO:0000313" key="2">
    <source>
        <dbReference type="Proteomes" id="UP000217790"/>
    </source>
</evidence>
<accession>A0A2H3DCZ9</accession>
<name>A0A2H3DCZ9_ARMGA</name>
<dbReference type="EMBL" id="KZ293691">
    <property type="protein sequence ID" value="PBK85356.1"/>
    <property type="molecule type" value="Genomic_DNA"/>
</dbReference>
<dbReference type="Proteomes" id="UP000217790">
    <property type="component" value="Unassembled WGS sequence"/>
</dbReference>
<proteinExistence type="predicted"/>